<dbReference type="AlphaFoldDB" id="A0A8X6KBT4"/>
<dbReference type="OrthoDB" id="10500200at2759"/>
<proteinExistence type="predicted"/>
<evidence type="ECO:0000313" key="2">
    <source>
        <dbReference type="Proteomes" id="UP000887116"/>
    </source>
</evidence>
<keyword evidence="2" id="KW-1185">Reference proteome</keyword>
<gene>
    <name evidence="1" type="ORF">TNCT_694461</name>
</gene>
<dbReference type="Proteomes" id="UP000887116">
    <property type="component" value="Unassembled WGS sequence"/>
</dbReference>
<comment type="caution">
    <text evidence="1">The sequence shown here is derived from an EMBL/GenBank/DDBJ whole genome shotgun (WGS) entry which is preliminary data.</text>
</comment>
<name>A0A8X6KBT4_TRICU</name>
<organism evidence="1 2">
    <name type="scientific">Trichonephila clavata</name>
    <name type="common">Joro spider</name>
    <name type="synonym">Nephila clavata</name>
    <dbReference type="NCBI Taxonomy" id="2740835"/>
    <lineage>
        <taxon>Eukaryota</taxon>
        <taxon>Metazoa</taxon>
        <taxon>Ecdysozoa</taxon>
        <taxon>Arthropoda</taxon>
        <taxon>Chelicerata</taxon>
        <taxon>Arachnida</taxon>
        <taxon>Araneae</taxon>
        <taxon>Araneomorphae</taxon>
        <taxon>Entelegynae</taxon>
        <taxon>Araneoidea</taxon>
        <taxon>Nephilidae</taxon>
        <taxon>Trichonephila</taxon>
    </lineage>
</organism>
<sequence>MTLKRKAAIFSILHHSALSYDKFLTCLDPVDLTASVRSADVVELLLLQDAVAVAGATTASAADKRVKIAAVEIANVAERQNAEI</sequence>
<evidence type="ECO:0000313" key="1">
    <source>
        <dbReference type="EMBL" id="GFQ67173.1"/>
    </source>
</evidence>
<accession>A0A8X6KBT4</accession>
<protein>
    <submittedName>
        <fullName evidence="1">Uncharacterized protein</fullName>
    </submittedName>
</protein>
<reference evidence="1" key="1">
    <citation type="submission" date="2020-07" db="EMBL/GenBank/DDBJ databases">
        <title>Multicomponent nature underlies the extraordinary mechanical properties of spider dragline silk.</title>
        <authorList>
            <person name="Kono N."/>
            <person name="Nakamura H."/>
            <person name="Mori M."/>
            <person name="Yoshida Y."/>
            <person name="Ohtoshi R."/>
            <person name="Malay A.D."/>
            <person name="Moran D.A.P."/>
            <person name="Tomita M."/>
            <person name="Numata K."/>
            <person name="Arakawa K."/>
        </authorList>
    </citation>
    <scope>NUCLEOTIDE SEQUENCE</scope>
</reference>
<dbReference type="EMBL" id="BMAO01010436">
    <property type="protein sequence ID" value="GFQ67173.1"/>
    <property type="molecule type" value="Genomic_DNA"/>
</dbReference>